<dbReference type="SUPFAM" id="SSF51126">
    <property type="entry name" value="Pectin lyase-like"/>
    <property type="match status" value="1"/>
</dbReference>
<dbReference type="OrthoDB" id="175489at2"/>
<reference evidence="3 4" key="1">
    <citation type="submission" date="2019-07" db="EMBL/GenBank/DDBJ databases">
        <title>Description of 53C-WASEF.</title>
        <authorList>
            <person name="Pitt A."/>
            <person name="Hahn M.W."/>
        </authorList>
    </citation>
    <scope>NUCLEOTIDE SEQUENCE [LARGE SCALE GENOMIC DNA]</scope>
    <source>
        <strain evidence="3 4">53C-WASEF</strain>
    </source>
</reference>
<dbReference type="InterPro" id="IPR013425">
    <property type="entry name" value="Autotrns_rpt"/>
</dbReference>
<dbReference type="NCBIfam" id="TIGR02601">
    <property type="entry name" value="autotrns_rpt"/>
    <property type="match status" value="2"/>
</dbReference>
<feature type="chain" id="PRO_5021971616" evidence="2">
    <location>
        <begin position="24"/>
        <end position="442"/>
    </location>
</feature>
<comment type="caution">
    <text evidence="3">The sequence shown here is derived from an EMBL/GenBank/DDBJ whole genome shotgun (WGS) entry which is preliminary data.</text>
</comment>
<evidence type="ECO:0000313" key="3">
    <source>
        <dbReference type="EMBL" id="TSJ79319.1"/>
    </source>
</evidence>
<name>A0A556QRS0_9BACT</name>
<sequence>MKTRLSFPPFFALIAATSPFIQAASFTWDPTGAPETPVGGSGDWSTSIANWSNGTADVSWANATGVNTHNAIISASSALSLTTAIRVRNITSAGTTTISGGTLTLDSDANTGTGGGNTGPIIGGAGTLTISSVIAGSRGLGVSTTGTVVISGANTYTGNTLVSNGTLKLGASNTLTTSTSLYIFGSGRTVDLGGFNQTVALIGGSNGYIKNTGGSASTLTINGSGNSTTGIAIQNSINLIKQGTGTLGLSGGQGAINYTGTTTLSDGTLKLTTASSGLTGTSAITIDGGSLASVAAGNLSLGTGHFLMSAGSITPGESGVASSFTLAANRNFTTNGGTLNFDIGTSFDQILGSGTGTFSLTNTTLALSGDVSVAGSYTLFSGFSSGAVSNLTITGLAGGFTGSLANTGILTISAIPEPSTYAAFAGAAMLGLATLRRRSIRR</sequence>
<keyword evidence="1 2" id="KW-0732">Signal</keyword>
<evidence type="ECO:0000256" key="2">
    <source>
        <dbReference type="SAM" id="SignalP"/>
    </source>
</evidence>
<dbReference type="AlphaFoldDB" id="A0A556QRS0"/>
<proteinExistence type="predicted"/>
<dbReference type="InterPro" id="IPR013424">
    <property type="entry name" value="Ice-binding_C"/>
</dbReference>
<evidence type="ECO:0000256" key="1">
    <source>
        <dbReference type="ARBA" id="ARBA00022729"/>
    </source>
</evidence>
<feature type="signal peptide" evidence="2">
    <location>
        <begin position="1"/>
        <end position="23"/>
    </location>
</feature>
<dbReference type="Proteomes" id="UP000315648">
    <property type="component" value="Unassembled WGS sequence"/>
</dbReference>
<dbReference type="InterPro" id="IPR011050">
    <property type="entry name" value="Pectin_lyase_fold/virulence"/>
</dbReference>
<gene>
    <name evidence="3" type="ORF">FPL22_08525</name>
</gene>
<keyword evidence="4" id="KW-1185">Reference proteome</keyword>
<protein>
    <submittedName>
        <fullName evidence="3">PEP-CTERM sorting domain-containing protein</fullName>
    </submittedName>
</protein>
<dbReference type="EMBL" id="VMBG01000001">
    <property type="protein sequence ID" value="TSJ79319.1"/>
    <property type="molecule type" value="Genomic_DNA"/>
</dbReference>
<accession>A0A556QRS0</accession>
<dbReference type="Pfam" id="PF12951">
    <property type="entry name" value="PATR"/>
    <property type="match status" value="2"/>
</dbReference>
<organism evidence="3 4">
    <name type="scientific">Rariglobus hedericola</name>
    <dbReference type="NCBI Taxonomy" id="2597822"/>
    <lineage>
        <taxon>Bacteria</taxon>
        <taxon>Pseudomonadati</taxon>
        <taxon>Verrucomicrobiota</taxon>
        <taxon>Opitutia</taxon>
        <taxon>Opitutales</taxon>
        <taxon>Opitutaceae</taxon>
        <taxon>Rariglobus</taxon>
    </lineage>
</organism>
<evidence type="ECO:0000313" key="4">
    <source>
        <dbReference type="Proteomes" id="UP000315648"/>
    </source>
</evidence>
<dbReference type="RefSeq" id="WP_144229749.1">
    <property type="nucleotide sequence ID" value="NZ_CBCRVV010000007.1"/>
</dbReference>
<dbReference type="NCBIfam" id="TIGR02595">
    <property type="entry name" value="PEP_CTERM"/>
    <property type="match status" value="1"/>
</dbReference>